<evidence type="ECO:0000313" key="1">
    <source>
        <dbReference type="EMBL" id="QEC66882.1"/>
    </source>
</evidence>
<organism evidence="1 2">
    <name type="scientific">Panacibacter ginsenosidivorans</name>
    <dbReference type="NCBI Taxonomy" id="1813871"/>
    <lineage>
        <taxon>Bacteria</taxon>
        <taxon>Pseudomonadati</taxon>
        <taxon>Bacteroidota</taxon>
        <taxon>Chitinophagia</taxon>
        <taxon>Chitinophagales</taxon>
        <taxon>Chitinophagaceae</taxon>
        <taxon>Panacibacter</taxon>
    </lineage>
</organism>
<name>A0A5B8V6H9_9BACT</name>
<protein>
    <submittedName>
        <fullName evidence="1">Uncharacterized protein</fullName>
    </submittedName>
</protein>
<keyword evidence="2" id="KW-1185">Reference proteome</keyword>
<gene>
    <name evidence="1" type="ORF">FRZ67_06035</name>
</gene>
<sequence length="276" mass="32010">MEGFENMSDEEKLKAENDFLKMKMMLERGAEFEKTEEGNELSADIENQFLRNIMEFEKQFDQHKIITIFDKIGRPTQFKPVNEIPDNTMEDAWDELYNYMLNHGIDLSATNPKVTARELYRFATEELFDHQTDDINIPGMISGFIYDEFYPDYEYENTNAALECIKLIFEKELAEHIPNLAKKITLNNHKELSAEACADIINQFKDAFNDIVLHNAEVASCTIEETTCTIKGAYSATGLIGSDKIDWNDSWTVIFHFDDDLGYWEIVTVLIQNINF</sequence>
<evidence type="ECO:0000313" key="2">
    <source>
        <dbReference type="Proteomes" id="UP000321533"/>
    </source>
</evidence>
<dbReference type="Proteomes" id="UP000321533">
    <property type="component" value="Chromosome"/>
</dbReference>
<proteinExistence type="predicted"/>
<accession>A0A5B8V6H9</accession>
<dbReference type="EMBL" id="CP042435">
    <property type="protein sequence ID" value="QEC66882.1"/>
    <property type="molecule type" value="Genomic_DNA"/>
</dbReference>
<reference evidence="1 2" key="1">
    <citation type="journal article" date="2016" name="Int. J. Syst. Evol. Microbiol.">
        <title>Panacibacter ginsenosidivorans gen. nov., sp. nov., with ginsenoside converting activity isolated from soil of a ginseng field.</title>
        <authorList>
            <person name="Siddiqi M.Z."/>
            <person name="Muhammad Shafi S."/>
            <person name="Choi K.D."/>
            <person name="Im W.T."/>
        </authorList>
    </citation>
    <scope>NUCLEOTIDE SEQUENCE [LARGE SCALE GENOMIC DNA]</scope>
    <source>
        <strain evidence="1 2">Gsoil1550</strain>
    </source>
</reference>
<dbReference type="KEGG" id="pgin:FRZ67_06035"/>
<dbReference type="OrthoDB" id="928829at2"/>
<dbReference type="RefSeq" id="WP_147188682.1">
    <property type="nucleotide sequence ID" value="NZ_CP042435.1"/>
</dbReference>
<dbReference type="AlphaFoldDB" id="A0A5B8V6H9"/>